<dbReference type="RefSeq" id="WP_289472012.1">
    <property type="nucleotide sequence ID" value="NZ_JAUCMN010000001.1"/>
</dbReference>
<evidence type="ECO:0000256" key="1">
    <source>
        <dbReference type="ARBA" id="ARBA00023002"/>
    </source>
</evidence>
<dbReference type="Pfam" id="PF13738">
    <property type="entry name" value="Pyr_redox_3"/>
    <property type="match status" value="1"/>
</dbReference>
<gene>
    <name evidence="2" type="ORF">QUG93_02455</name>
</gene>
<dbReference type="Proteomes" id="UP001236404">
    <property type="component" value="Unassembled WGS sequence"/>
</dbReference>
<protein>
    <submittedName>
        <fullName evidence="2">NAD(P)-binding domain-containing protein</fullName>
    </submittedName>
</protein>
<evidence type="ECO:0000313" key="3">
    <source>
        <dbReference type="Proteomes" id="UP001236404"/>
    </source>
</evidence>
<keyword evidence="1" id="KW-0560">Oxidoreductase</keyword>
<dbReference type="PANTHER" id="PTHR43539">
    <property type="entry name" value="FLAVIN-BINDING MONOOXYGENASE-LIKE PROTEIN (AFU_ORTHOLOGUE AFUA_4G09220)"/>
    <property type="match status" value="1"/>
</dbReference>
<name>A0ABT7TLT7_9MICO</name>
<dbReference type="EMBL" id="JAUCMN010000001">
    <property type="protein sequence ID" value="MDM7890540.1"/>
    <property type="molecule type" value="Genomic_DNA"/>
</dbReference>
<accession>A0ABT7TLT7</accession>
<organism evidence="2 3">
    <name type="scientific">Curtobacterium caseinilyticum</name>
    <dbReference type="NCBI Taxonomy" id="3055137"/>
    <lineage>
        <taxon>Bacteria</taxon>
        <taxon>Bacillati</taxon>
        <taxon>Actinomycetota</taxon>
        <taxon>Actinomycetes</taxon>
        <taxon>Micrococcales</taxon>
        <taxon>Microbacteriaceae</taxon>
        <taxon>Curtobacterium</taxon>
    </lineage>
</organism>
<dbReference type="SUPFAM" id="SSF51905">
    <property type="entry name" value="FAD/NAD(P)-binding domain"/>
    <property type="match status" value="2"/>
</dbReference>
<dbReference type="InterPro" id="IPR050982">
    <property type="entry name" value="Auxin_biosynth/cation_transpt"/>
</dbReference>
<dbReference type="Gene3D" id="3.50.50.60">
    <property type="entry name" value="FAD/NAD(P)-binding domain"/>
    <property type="match status" value="1"/>
</dbReference>
<dbReference type="PRINTS" id="PR00411">
    <property type="entry name" value="PNDRDTASEI"/>
</dbReference>
<dbReference type="PANTHER" id="PTHR43539:SF78">
    <property type="entry name" value="FLAVIN-CONTAINING MONOOXYGENASE"/>
    <property type="match status" value="1"/>
</dbReference>
<dbReference type="InterPro" id="IPR036188">
    <property type="entry name" value="FAD/NAD-bd_sf"/>
</dbReference>
<comment type="caution">
    <text evidence="2">The sequence shown here is derived from an EMBL/GenBank/DDBJ whole genome shotgun (WGS) entry which is preliminary data.</text>
</comment>
<reference evidence="2 3" key="1">
    <citation type="submission" date="2023-06" db="EMBL/GenBank/DDBJ databases">
        <authorList>
            <person name="Feng G."/>
            <person name="Li J."/>
            <person name="Zhu H."/>
        </authorList>
    </citation>
    <scope>NUCLEOTIDE SEQUENCE [LARGE SCALE GENOMIC DNA]</scope>
    <source>
        <strain evidence="2 3">RHCKG28</strain>
    </source>
</reference>
<keyword evidence="3" id="KW-1185">Reference proteome</keyword>
<sequence length="384" mass="40441">MPTADHTATVAVVGAGQAGLSAAHHLVARGFAPVGPAAVGSGSGAGAAPAAPAAPSVVVFDANEHPGGAWQHRWESLRMRTVNGIFALPGMALPPIDPDEPSRTAVPRYFAAYEEHEHLPVLRPVHVHGVRSIDAATTGPLLVETDRGDWQVSALVNATGTWDTPVVPVVPGAERFRGEQLHSRDYVDADRFRGRRVAVVGGGISAVQLLDEISGVTDTVWYTRREPVFLPGEFVHELDGVDVERRVAADVTAGRAPGSIVSYTGLIWTDQARSARDRGALERRPMFVRMGPYGVVEQDGSATSVDVVLWATGYRADLDHLAPLGLRGPLGGIPVVGTRTAADPRVHLVGYGPSQSTIGANRAGRAAAREVARLLGVAPGTFPR</sequence>
<dbReference type="PRINTS" id="PR00368">
    <property type="entry name" value="FADPNR"/>
</dbReference>
<proteinExistence type="predicted"/>
<evidence type="ECO:0000313" key="2">
    <source>
        <dbReference type="EMBL" id="MDM7890540.1"/>
    </source>
</evidence>